<feature type="domain" description="Erythromycin biosynthesis protein CIII-like C-terminal" evidence="4">
    <location>
        <begin position="410"/>
        <end position="491"/>
    </location>
</feature>
<dbReference type="Pfam" id="PF03033">
    <property type="entry name" value="Glyco_transf_28"/>
    <property type="match status" value="1"/>
</dbReference>
<protein>
    <recommendedName>
        <fullName evidence="7">Glycosyltransferase family 28 N-terminal domain-containing protein</fullName>
    </recommendedName>
</protein>
<dbReference type="Gene3D" id="3.40.50.2000">
    <property type="entry name" value="Glycogen Phosphorylase B"/>
    <property type="match status" value="2"/>
</dbReference>
<dbReference type="PANTHER" id="PTHR48050">
    <property type="entry name" value="STEROL 3-BETA-GLUCOSYLTRANSFERASE"/>
    <property type="match status" value="1"/>
</dbReference>
<dbReference type="CDD" id="cd03784">
    <property type="entry name" value="GT1_Gtf-like"/>
    <property type="match status" value="1"/>
</dbReference>
<gene>
    <name evidence="5" type="ORF">SBRCBS47491_000501</name>
</gene>
<keyword evidence="1" id="KW-0808">Transferase</keyword>
<sequence length="822" mass="88337">MSVQHLKLSSHSGFEADATVTDDGRVDIDVGETDAGKLAALLACKPEEKPATTTVPDVETSTPPKLNIVIQVVGSRGDVQPFVALGHVLRRKYGHRVRLVTHSVFKDFVEARESGGQDDGRLEFADIGGGDPAELMAFMVQNDKDGSGGLMPPAEAYTNGAIAQRRRFIEGVLGGCWNSMVDVETDFVADAIIANPPSFAHIHLAEAFGVPLHIMFTMPWTPTRSFPHPLANLKVPATSPMYALASQLSFMLVECLTWQGLGDLINRFRSSRLGLGSLSPLQVVAPFQPGGLMGRLRVPTTYCWAPALLAKPSDWADEVSVAGYFFGEEKSHDGYKPDSDLAAFLEGPPPVYVGFGSIVVDDPDGLTKNVLEAIRKADVRAIISKGWAGMGGATDKAKGDKIFFLEKDCPHEWLFPRMACVVHHGGAGTTAAGLRYGVPTVVVPFFGDQPFWGGLVAQSGAGPEPFHYSQLTADKLAESIKMALKPETKTKAKALGEKIREGQSKGGAGIGARSFHQHLDMPRCAFLSDRAAVWKYKKKDDDADKMTVQLSALAAAVLVHEKKLDYTDLTLFRPRDYRISSDEEPWDPFSGGGQALLGDLTSIAMAVTDFPRELVAKKKEASDKTETATTKTTETATSTVTVDNAMQAGQSVARIVSTGLQSPLHFCMGVARGFHNAPLLYNDEVRAAPTVSDFGGGVRAATKAFGHGLYDGVTGLVTQPLKGAEKDGGRGFVSGFAKGIGGIVLKPAAGAWAVPAYTMQGVQAEVDRLMKKNGSDSEKMEAQRVAARIRQAEAEWKDRAENNAEQRVLEGWSKAGKDHEKK</sequence>
<dbReference type="Pfam" id="PF06722">
    <property type="entry name" value="EryCIII-like_C"/>
    <property type="match status" value="1"/>
</dbReference>
<dbReference type="SUPFAM" id="SSF53756">
    <property type="entry name" value="UDP-Glycosyltransferase/glycogen phosphorylase"/>
    <property type="match status" value="1"/>
</dbReference>
<feature type="compositionally biased region" description="Basic and acidic residues" evidence="2">
    <location>
        <begin position="797"/>
        <end position="808"/>
    </location>
</feature>
<dbReference type="InterPro" id="IPR004276">
    <property type="entry name" value="GlycoTrans_28_N"/>
</dbReference>
<dbReference type="InterPro" id="IPR002213">
    <property type="entry name" value="UDP_glucos_trans"/>
</dbReference>
<evidence type="ECO:0000313" key="5">
    <source>
        <dbReference type="EMBL" id="CAK7209609.1"/>
    </source>
</evidence>
<comment type="caution">
    <text evidence="5">The sequence shown here is derived from an EMBL/GenBank/DDBJ whole genome shotgun (WGS) entry which is preliminary data.</text>
</comment>
<name>A0ABP0AQY2_9PEZI</name>
<evidence type="ECO:0000313" key="6">
    <source>
        <dbReference type="Proteomes" id="UP001642406"/>
    </source>
</evidence>
<proteinExistence type="predicted"/>
<organism evidence="5 6">
    <name type="scientific">Sporothrix bragantina</name>
    <dbReference type="NCBI Taxonomy" id="671064"/>
    <lineage>
        <taxon>Eukaryota</taxon>
        <taxon>Fungi</taxon>
        <taxon>Dikarya</taxon>
        <taxon>Ascomycota</taxon>
        <taxon>Pezizomycotina</taxon>
        <taxon>Sordariomycetes</taxon>
        <taxon>Sordariomycetidae</taxon>
        <taxon>Ophiostomatales</taxon>
        <taxon>Ophiostomataceae</taxon>
        <taxon>Sporothrix</taxon>
    </lineage>
</organism>
<evidence type="ECO:0000259" key="3">
    <source>
        <dbReference type="Pfam" id="PF03033"/>
    </source>
</evidence>
<evidence type="ECO:0000256" key="1">
    <source>
        <dbReference type="ARBA" id="ARBA00022679"/>
    </source>
</evidence>
<dbReference type="InterPro" id="IPR010610">
    <property type="entry name" value="EryCIII-like_C"/>
</dbReference>
<dbReference type="Proteomes" id="UP001642406">
    <property type="component" value="Unassembled WGS sequence"/>
</dbReference>
<feature type="domain" description="Glycosyltransferase family 28 N-terminal" evidence="3">
    <location>
        <begin position="68"/>
        <end position="226"/>
    </location>
</feature>
<dbReference type="EMBL" id="CAWUHC010000003">
    <property type="protein sequence ID" value="CAK7209609.1"/>
    <property type="molecule type" value="Genomic_DNA"/>
</dbReference>
<feature type="region of interest" description="Disordered" evidence="2">
    <location>
        <begin position="797"/>
        <end position="822"/>
    </location>
</feature>
<evidence type="ECO:0008006" key="7">
    <source>
        <dbReference type="Google" id="ProtNLM"/>
    </source>
</evidence>
<dbReference type="InterPro" id="IPR050426">
    <property type="entry name" value="Glycosyltransferase_28"/>
</dbReference>
<evidence type="ECO:0000259" key="4">
    <source>
        <dbReference type="Pfam" id="PF06722"/>
    </source>
</evidence>
<evidence type="ECO:0000256" key="2">
    <source>
        <dbReference type="SAM" id="MobiDB-lite"/>
    </source>
</evidence>
<accession>A0ABP0AQY2</accession>
<reference evidence="5 6" key="1">
    <citation type="submission" date="2024-01" db="EMBL/GenBank/DDBJ databases">
        <authorList>
            <person name="Allen C."/>
            <person name="Tagirdzhanova G."/>
        </authorList>
    </citation>
    <scope>NUCLEOTIDE SEQUENCE [LARGE SCALE GENOMIC DNA]</scope>
</reference>
<keyword evidence="6" id="KW-1185">Reference proteome</keyword>
<dbReference type="PANTHER" id="PTHR48050:SF13">
    <property type="entry name" value="STEROL 3-BETA-GLUCOSYLTRANSFERASE UGT80A2"/>
    <property type="match status" value="1"/>
</dbReference>